<dbReference type="Pfam" id="PF16845">
    <property type="entry name" value="SQAPI"/>
    <property type="match status" value="1"/>
</dbReference>
<dbReference type="GO" id="GO:0004869">
    <property type="term" value="F:cysteine-type endopeptidase inhibitor activity"/>
    <property type="evidence" value="ECO:0007669"/>
    <property type="project" value="UniProtKB-KW"/>
</dbReference>
<evidence type="ECO:0000313" key="6">
    <source>
        <dbReference type="Proteomes" id="UP000245207"/>
    </source>
</evidence>
<dbReference type="AlphaFoldDB" id="A0A2U1L8K8"/>
<dbReference type="InterPro" id="IPR046350">
    <property type="entry name" value="Cystatin_sf"/>
</dbReference>
<keyword evidence="6" id="KW-1185">Reference proteome</keyword>
<dbReference type="PANTHER" id="PTHR47364:SF2">
    <property type="entry name" value="CYSTEINE PROTEINASE INHIBITOR 5"/>
    <property type="match status" value="1"/>
</dbReference>
<dbReference type="Gene3D" id="3.10.450.10">
    <property type="match status" value="1"/>
</dbReference>
<feature type="domain" description="Cystatin" evidence="4">
    <location>
        <begin position="32"/>
        <end position="123"/>
    </location>
</feature>
<organism evidence="5 6">
    <name type="scientific">Artemisia annua</name>
    <name type="common">Sweet wormwood</name>
    <dbReference type="NCBI Taxonomy" id="35608"/>
    <lineage>
        <taxon>Eukaryota</taxon>
        <taxon>Viridiplantae</taxon>
        <taxon>Streptophyta</taxon>
        <taxon>Embryophyta</taxon>
        <taxon>Tracheophyta</taxon>
        <taxon>Spermatophyta</taxon>
        <taxon>Magnoliopsida</taxon>
        <taxon>eudicotyledons</taxon>
        <taxon>Gunneridae</taxon>
        <taxon>Pentapetalae</taxon>
        <taxon>asterids</taxon>
        <taxon>campanulids</taxon>
        <taxon>Asterales</taxon>
        <taxon>Asteraceae</taxon>
        <taxon>Asteroideae</taxon>
        <taxon>Anthemideae</taxon>
        <taxon>Artemisiinae</taxon>
        <taxon>Artemisia</taxon>
    </lineage>
</organism>
<comment type="caution">
    <text evidence="5">The sequence shown here is derived from an EMBL/GenBank/DDBJ whole genome shotgun (WGS) entry which is preliminary data.</text>
</comment>
<proteinExistence type="predicted"/>
<dbReference type="InterPro" id="IPR000010">
    <property type="entry name" value="Cystatin_dom"/>
</dbReference>
<evidence type="ECO:0000259" key="4">
    <source>
        <dbReference type="SMART" id="SM00043"/>
    </source>
</evidence>
<accession>A0A2U1L8K8</accession>
<sequence length="124" mass="13762">MQNHSMITFLILFIISFISFECPSAAALGEGTLLGGWKPIPNVTDPAIVDIGKFAIDEHNNNSQASLEFRKVVRGQSQVVAGMNYNLTIAALDGDDHVENNYVAIVWIKPWEQFRRLVSFNGPI</sequence>
<evidence type="ECO:0000313" key="5">
    <source>
        <dbReference type="EMBL" id="PWA45291.1"/>
    </source>
</evidence>
<feature type="chain" id="PRO_5018565215" evidence="3">
    <location>
        <begin position="28"/>
        <end position="124"/>
    </location>
</feature>
<keyword evidence="3" id="KW-0732">Signal</keyword>
<evidence type="ECO:0000256" key="2">
    <source>
        <dbReference type="ARBA" id="ARBA00022704"/>
    </source>
</evidence>
<feature type="signal peptide" evidence="3">
    <location>
        <begin position="1"/>
        <end position="27"/>
    </location>
</feature>
<dbReference type="PANTHER" id="PTHR47364">
    <property type="entry name" value="CYSTEINE PROTEINASE INHIBITOR 5"/>
    <property type="match status" value="1"/>
</dbReference>
<gene>
    <name evidence="5" type="ORF">CTI12_AA515100</name>
</gene>
<evidence type="ECO:0000256" key="1">
    <source>
        <dbReference type="ARBA" id="ARBA00022690"/>
    </source>
</evidence>
<keyword evidence="2" id="KW-0789">Thiol protease inhibitor</keyword>
<dbReference type="Proteomes" id="UP000245207">
    <property type="component" value="Unassembled WGS sequence"/>
</dbReference>
<dbReference type="SMART" id="SM00043">
    <property type="entry name" value="CY"/>
    <property type="match status" value="1"/>
</dbReference>
<dbReference type="OrthoDB" id="2016588at2759"/>
<protein>
    <submittedName>
        <fullName evidence="5">Cystatin</fullName>
    </submittedName>
</protein>
<evidence type="ECO:0000256" key="3">
    <source>
        <dbReference type="SAM" id="SignalP"/>
    </source>
</evidence>
<dbReference type="STRING" id="35608.A0A2U1L8K8"/>
<keyword evidence="1" id="KW-0646">Protease inhibitor</keyword>
<dbReference type="CDD" id="cd00042">
    <property type="entry name" value="CY"/>
    <property type="match status" value="1"/>
</dbReference>
<dbReference type="SUPFAM" id="SSF54403">
    <property type="entry name" value="Cystatin/monellin"/>
    <property type="match status" value="1"/>
</dbReference>
<name>A0A2U1L8K8_ARTAN</name>
<reference evidence="5 6" key="1">
    <citation type="journal article" date="2018" name="Mol. Plant">
        <title>The genome of Artemisia annua provides insight into the evolution of Asteraceae family and artemisinin biosynthesis.</title>
        <authorList>
            <person name="Shen Q."/>
            <person name="Zhang L."/>
            <person name="Liao Z."/>
            <person name="Wang S."/>
            <person name="Yan T."/>
            <person name="Shi P."/>
            <person name="Liu M."/>
            <person name="Fu X."/>
            <person name="Pan Q."/>
            <person name="Wang Y."/>
            <person name="Lv Z."/>
            <person name="Lu X."/>
            <person name="Zhang F."/>
            <person name="Jiang W."/>
            <person name="Ma Y."/>
            <person name="Chen M."/>
            <person name="Hao X."/>
            <person name="Li L."/>
            <person name="Tang Y."/>
            <person name="Lv G."/>
            <person name="Zhou Y."/>
            <person name="Sun X."/>
            <person name="Brodelius P.E."/>
            <person name="Rose J.K.C."/>
            <person name="Tang K."/>
        </authorList>
    </citation>
    <scope>NUCLEOTIDE SEQUENCE [LARGE SCALE GENOMIC DNA]</scope>
    <source>
        <strain evidence="6">cv. Huhao1</strain>
        <tissue evidence="5">Leaf</tissue>
    </source>
</reference>
<dbReference type="EMBL" id="PKPP01010843">
    <property type="protein sequence ID" value="PWA45291.1"/>
    <property type="molecule type" value="Genomic_DNA"/>
</dbReference>